<feature type="transmembrane region" description="Helical" evidence="6">
    <location>
        <begin position="305"/>
        <end position="324"/>
    </location>
</feature>
<dbReference type="GeneID" id="69985049"/>
<evidence type="ECO:0000256" key="3">
    <source>
        <dbReference type="ARBA" id="ARBA00022692"/>
    </source>
</evidence>
<comment type="caution">
    <text evidence="8">The sequence shown here is derived from an EMBL/GenBank/DDBJ whole genome shotgun (WGS) entry which is preliminary data.</text>
</comment>
<evidence type="ECO:0000256" key="1">
    <source>
        <dbReference type="ARBA" id="ARBA00004651"/>
    </source>
</evidence>
<evidence type="ECO:0000313" key="7">
    <source>
        <dbReference type="EMBL" id="GEQ49093.1"/>
    </source>
</evidence>
<organism evidence="8 9">
    <name type="scientific">Tetragenococcus koreensis</name>
    <dbReference type="NCBI Taxonomy" id="290335"/>
    <lineage>
        <taxon>Bacteria</taxon>
        <taxon>Bacillati</taxon>
        <taxon>Bacillota</taxon>
        <taxon>Bacilli</taxon>
        <taxon>Lactobacillales</taxon>
        <taxon>Enterococcaceae</taxon>
        <taxon>Tetragenococcus</taxon>
    </lineage>
</organism>
<accession>A0AAN4RKT6</accession>
<feature type="transmembrane region" description="Helical" evidence="6">
    <location>
        <begin position="9"/>
        <end position="27"/>
    </location>
</feature>
<keyword evidence="4 6" id="KW-1133">Transmembrane helix</keyword>
<keyword evidence="6" id="KW-0808">Transferase</keyword>
<evidence type="ECO:0000256" key="6">
    <source>
        <dbReference type="RuleBase" id="RU363042"/>
    </source>
</evidence>
<dbReference type="GO" id="GO:0006629">
    <property type="term" value="P:lipid metabolic process"/>
    <property type="evidence" value="ECO:0007669"/>
    <property type="project" value="UniProtKB-KW"/>
</dbReference>
<feature type="transmembrane region" description="Helical" evidence="6">
    <location>
        <begin position="229"/>
        <end position="248"/>
    </location>
</feature>
<comment type="subcellular location">
    <subcellularLocation>
        <location evidence="1 6">Cell membrane</location>
        <topology evidence="1 6">Multi-pass membrane protein</topology>
    </subcellularLocation>
</comment>
<comment type="catalytic activity">
    <reaction evidence="6">
        <text>L-lysyl-tRNA(Lys) + a 1,2-diacyl-sn-glycero-3-phospho-(1'-sn-glycerol) = a 1,2-diacyl-sn-glycero-3-phospho-1'-(3'-O-L-lysyl)-sn-glycerol + tRNA(Lys)</text>
        <dbReference type="Rhea" id="RHEA:10668"/>
        <dbReference type="Rhea" id="RHEA-COMP:9696"/>
        <dbReference type="Rhea" id="RHEA-COMP:9697"/>
        <dbReference type="ChEBI" id="CHEBI:64716"/>
        <dbReference type="ChEBI" id="CHEBI:75792"/>
        <dbReference type="ChEBI" id="CHEBI:78442"/>
        <dbReference type="ChEBI" id="CHEBI:78529"/>
        <dbReference type="EC" id="2.3.2.3"/>
    </reaction>
</comment>
<feature type="transmembrane region" description="Helical" evidence="6">
    <location>
        <begin position="157"/>
        <end position="177"/>
    </location>
</feature>
<feature type="transmembrane region" description="Helical" evidence="6">
    <location>
        <begin position="85"/>
        <end position="106"/>
    </location>
</feature>
<dbReference type="InterPro" id="IPR022791">
    <property type="entry name" value="L-PG_synthase/AglD"/>
</dbReference>
<gene>
    <name evidence="6" type="primary">mprF</name>
    <name evidence="7" type="ORF">TK11N_09450</name>
    <name evidence="8" type="ORF">TK2N_09690</name>
</gene>
<evidence type="ECO:0000313" key="8">
    <source>
        <dbReference type="EMBL" id="GEQ54125.1"/>
    </source>
</evidence>
<keyword evidence="3 6" id="KW-0812">Transmembrane</keyword>
<name>A0AAN4RKT6_9ENTE</name>
<reference evidence="8" key="1">
    <citation type="submission" date="2019-08" db="EMBL/GenBank/DDBJ databases">
        <authorList>
            <person name="Ishikawa M."/>
            <person name="Suzuki T."/>
            <person name="Matsutani M."/>
        </authorList>
    </citation>
    <scope>NUCLEOTIDE SEQUENCE</scope>
    <source>
        <strain evidence="8">7C1</strain>
        <strain evidence="7">8C4</strain>
    </source>
</reference>
<dbReference type="GO" id="GO:0050071">
    <property type="term" value="F:phosphatidylglycerol lysyltransferase activity"/>
    <property type="evidence" value="ECO:0007669"/>
    <property type="project" value="UniProtKB-EC"/>
</dbReference>
<dbReference type="GO" id="GO:0005886">
    <property type="term" value="C:plasma membrane"/>
    <property type="evidence" value="ECO:0007669"/>
    <property type="project" value="UniProtKB-SubCell"/>
</dbReference>
<dbReference type="Pfam" id="PF03706">
    <property type="entry name" value="LPG_synthase_TM"/>
    <property type="match status" value="1"/>
</dbReference>
<keyword evidence="2" id="KW-1003">Cell membrane</keyword>
<dbReference type="AlphaFoldDB" id="A0AAN4RKT6"/>
<evidence type="ECO:0000313" key="9">
    <source>
        <dbReference type="Proteomes" id="UP000886597"/>
    </source>
</evidence>
<keyword evidence="5 6" id="KW-0472">Membrane</keyword>
<dbReference type="PANTHER" id="PTHR37693:SF1">
    <property type="entry name" value="INTEGRAL MEMBRANE PROTEIN"/>
    <property type="match status" value="1"/>
</dbReference>
<proteinExistence type="inferred from homology"/>
<comment type="function">
    <text evidence="6">Catalyzes the transfer of a lysyl group from L-lysyl-tRNA(Lys) to membrane-bound phosphatidylglycerol (PG), which produces lysylphosphatidylglycerol (LPG), a major component of the bacterial membrane with a positive net charge. LPG synthesis contributes to bacterial virulence as it is involved in the resistance mechanism against cationic antimicrobial peptides (CAMP) produces by the host's immune system (defensins, cathelicidins) and by the competing microorganisms.</text>
</comment>
<comment type="similarity">
    <text evidence="6">Belongs to the LPG synthase family.</text>
</comment>
<dbReference type="Proteomes" id="UP000886597">
    <property type="component" value="Unassembled WGS sequence"/>
</dbReference>
<keyword evidence="6" id="KW-0443">Lipid metabolism</keyword>
<dbReference type="EMBL" id="BKBQ01000012">
    <property type="protein sequence ID" value="GEQ54125.1"/>
    <property type="molecule type" value="Genomic_DNA"/>
</dbReference>
<dbReference type="EMBL" id="BKBO01000011">
    <property type="protein sequence ID" value="GEQ49093.1"/>
    <property type="molecule type" value="Genomic_DNA"/>
</dbReference>
<dbReference type="GO" id="GO:0046677">
    <property type="term" value="P:response to antibiotic"/>
    <property type="evidence" value="ECO:0007669"/>
    <property type="project" value="UniProtKB-KW"/>
</dbReference>
<reference evidence="8" key="2">
    <citation type="journal article" date="2020" name="Int. Dairy J.">
        <title>Lactic acid bacterial diversity in Brie cheese focusing on salt concentration and pH of isolation medium and characterisation of halophilic and alkaliphilic lactic acid bacterial isolates.</title>
        <authorList>
            <person name="Unno R."/>
            <person name="Matsutani M."/>
            <person name="Suzuki T."/>
            <person name="Kodama K."/>
            <person name="Matsushita H."/>
            <person name="Yamasato K."/>
            <person name="Koizumi Y."/>
            <person name="Ishikawa M."/>
        </authorList>
    </citation>
    <scope>NUCLEOTIDE SEQUENCE</scope>
    <source>
        <strain evidence="8">7C1</strain>
        <strain evidence="7">8C4</strain>
    </source>
</reference>
<evidence type="ECO:0000313" key="10">
    <source>
        <dbReference type="Proteomes" id="UP000886607"/>
    </source>
</evidence>
<keyword evidence="6" id="KW-0046">Antibiotic resistance</keyword>
<dbReference type="RefSeq" id="WP_124005631.1">
    <property type="nucleotide sequence ID" value="NZ_BJYN01000020.1"/>
</dbReference>
<feature type="transmembrane region" description="Helical" evidence="6">
    <location>
        <begin position="255"/>
        <end position="274"/>
    </location>
</feature>
<sequence length="341" mass="38559">MKKNAKWKIVLNLVLLLIILGIMYYFIQNSMRDIFIELKETDLTILFSVLFLGLLHQFFEGCGIKETVRGFSANFTVFDGMMTSFYIAFYRIITFGVGTLLAEIGFYKKKGIKISQGVGASALHMVMYKSAIVTYAVANLIFYFASMLNQRPQMIGLILVGIVLTSLLIITLVVLSLSLNLQVAVLLFCNRFVRNKKLRSYIDQLNLQINALHQAMQSVLDDKATILKIYLFNLLKVGAWYVIPFVCFQEETNNISFFLAFALISFTLVLSGVIPSPAGVGSFEFVYLFMFQPVTGTVEAVSSLLLYRFASFVLPFLLGFLVFLRERRKVVTDGIEEISEP</sequence>
<feature type="transmembrane region" description="Helical" evidence="6">
    <location>
        <begin position="126"/>
        <end position="145"/>
    </location>
</feature>
<dbReference type="Proteomes" id="UP000886607">
    <property type="component" value="Unassembled WGS sequence"/>
</dbReference>
<protein>
    <recommendedName>
        <fullName evidence="6">Phosphatidylglycerol lysyltransferase</fullName>
        <ecNumber evidence="6">2.3.2.3</ecNumber>
    </recommendedName>
    <alternativeName>
        <fullName evidence="6">Lysylphosphatidylglycerol synthase</fullName>
    </alternativeName>
</protein>
<evidence type="ECO:0000256" key="5">
    <source>
        <dbReference type="ARBA" id="ARBA00023136"/>
    </source>
</evidence>
<evidence type="ECO:0000256" key="4">
    <source>
        <dbReference type="ARBA" id="ARBA00022989"/>
    </source>
</evidence>
<dbReference type="PANTHER" id="PTHR37693">
    <property type="entry name" value="PHOSPHATIDYLGLYCEROL LYSYLTRANSFERASE"/>
    <property type="match status" value="1"/>
</dbReference>
<keyword evidence="10" id="KW-1185">Reference proteome</keyword>
<evidence type="ECO:0000256" key="2">
    <source>
        <dbReference type="ARBA" id="ARBA00022475"/>
    </source>
</evidence>
<feature type="transmembrane region" description="Helical" evidence="6">
    <location>
        <begin position="43"/>
        <end position="64"/>
    </location>
</feature>
<dbReference type="KEGG" id="tkr:C7K43_03750"/>
<dbReference type="EC" id="2.3.2.3" evidence="6"/>